<dbReference type="InterPro" id="IPR001845">
    <property type="entry name" value="HTH_ArsR_DNA-bd_dom"/>
</dbReference>
<dbReference type="SMART" id="SM00418">
    <property type="entry name" value="HTH_ARSR"/>
    <property type="match status" value="1"/>
</dbReference>
<dbReference type="InterPro" id="IPR011991">
    <property type="entry name" value="ArsR-like_HTH"/>
</dbReference>
<reference evidence="5" key="1">
    <citation type="journal article" date="2014" name="Int. J. Syst. Evol. Microbiol.">
        <title>Complete genome sequence of Corynebacterium casei LMG S-19264T (=DSM 44701T), isolated from a smear-ripened cheese.</title>
        <authorList>
            <consortium name="US DOE Joint Genome Institute (JGI-PGF)"/>
            <person name="Walter F."/>
            <person name="Albersmeier A."/>
            <person name="Kalinowski J."/>
            <person name="Ruckert C."/>
        </authorList>
    </citation>
    <scope>NUCLEOTIDE SEQUENCE</scope>
    <source>
        <strain evidence="5">JCM 17820</strain>
    </source>
</reference>
<dbReference type="InterPro" id="IPR036390">
    <property type="entry name" value="WH_DNA-bd_sf"/>
</dbReference>
<keyword evidence="2" id="KW-0238">DNA-binding</keyword>
<dbReference type="PANTHER" id="PTHR33154:SF33">
    <property type="entry name" value="TRANSCRIPTIONAL REPRESSOR SDPR"/>
    <property type="match status" value="1"/>
</dbReference>
<evidence type="ECO:0000256" key="1">
    <source>
        <dbReference type="ARBA" id="ARBA00023015"/>
    </source>
</evidence>
<dbReference type="PROSITE" id="PS50987">
    <property type="entry name" value="HTH_ARSR_2"/>
    <property type="match status" value="1"/>
</dbReference>
<dbReference type="PANTHER" id="PTHR33154">
    <property type="entry name" value="TRANSCRIPTIONAL REGULATOR, ARSR FAMILY"/>
    <property type="match status" value="1"/>
</dbReference>
<reference evidence="5" key="2">
    <citation type="submission" date="2020-09" db="EMBL/GenBank/DDBJ databases">
        <authorList>
            <person name="Sun Q."/>
            <person name="Ohkuma M."/>
        </authorList>
    </citation>
    <scope>NUCLEOTIDE SEQUENCE</scope>
    <source>
        <strain evidence="5">JCM 17820</strain>
    </source>
</reference>
<organism evidence="5 6">
    <name type="scientific">Haloarcula pellucida</name>
    <dbReference type="NCBI Taxonomy" id="1427151"/>
    <lineage>
        <taxon>Archaea</taxon>
        <taxon>Methanobacteriati</taxon>
        <taxon>Methanobacteriota</taxon>
        <taxon>Stenosarchaea group</taxon>
        <taxon>Halobacteria</taxon>
        <taxon>Halobacteriales</taxon>
        <taxon>Haloarculaceae</taxon>
        <taxon>Haloarcula</taxon>
    </lineage>
</organism>
<dbReference type="Pfam" id="PF01022">
    <property type="entry name" value="HTH_5"/>
    <property type="match status" value="1"/>
</dbReference>
<dbReference type="CDD" id="cd00090">
    <property type="entry name" value="HTH_ARSR"/>
    <property type="match status" value="1"/>
</dbReference>
<dbReference type="Proteomes" id="UP000605784">
    <property type="component" value="Unassembled WGS sequence"/>
</dbReference>
<evidence type="ECO:0000256" key="2">
    <source>
        <dbReference type="ARBA" id="ARBA00023125"/>
    </source>
</evidence>
<keyword evidence="1" id="KW-0805">Transcription regulation</keyword>
<dbReference type="Gene3D" id="1.10.10.10">
    <property type="entry name" value="Winged helix-like DNA-binding domain superfamily/Winged helix DNA-binding domain"/>
    <property type="match status" value="1"/>
</dbReference>
<name>A0A830GRR3_9EURY</name>
<dbReference type="InterPro" id="IPR036388">
    <property type="entry name" value="WH-like_DNA-bd_sf"/>
</dbReference>
<dbReference type="PRINTS" id="PR00778">
    <property type="entry name" value="HTHARSR"/>
</dbReference>
<sequence>MSQNPTTDDRECCAPLEHDVDGRQFAAHVRLLSGAGNDTRYELLRLLAAAEGEVCACELPEAVGLSQSAVSHALSTLYDAGLVTREKDGRWRYYGLTPAAESLIETLDEIHLDHD</sequence>
<dbReference type="AlphaFoldDB" id="A0A830GRR3"/>
<comment type="caution">
    <text evidence="5">The sequence shown here is derived from an EMBL/GenBank/DDBJ whole genome shotgun (WGS) entry which is preliminary data.</text>
</comment>
<evidence type="ECO:0000313" key="5">
    <source>
        <dbReference type="EMBL" id="GGO02671.1"/>
    </source>
</evidence>
<dbReference type="NCBIfam" id="NF033788">
    <property type="entry name" value="HTH_metalloreg"/>
    <property type="match status" value="1"/>
</dbReference>
<dbReference type="RefSeq" id="WP_189001678.1">
    <property type="nucleotide sequence ID" value="NZ_BMOU01000007.1"/>
</dbReference>
<proteinExistence type="predicted"/>
<dbReference type="EMBL" id="BMOU01000007">
    <property type="protein sequence ID" value="GGO02671.1"/>
    <property type="molecule type" value="Genomic_DNA"/>
</dbReference>
<dbReference type="SUPFAM" id="SSF46785">
    <property type="entry name" value="Winged helix' DNA-binding domain"/>
    <property type="match status" value="1"/>
</dbReference>
<evidence type="ECO:0000313" key="6">
    <source>
        <dbReference type="Proteomes" id="UP000605784"/>
    </source>
</evidence>
<dbReference type="GO" id="GO:0003700">
    <property type="term" value="F:DNA-binding transcription factor activity"/>
    <property type="evidence" value="ECO:0007669"/>
    <property type="project" value="InterPro"/>
</dbReference>
<keyword evidence="6" id="KW-1185">Reference proteome</keyword>
<evidence type="ECO:0000259" key="4">
    <source>
        <dbReference type="PROSITE" id="PS50987"/>
    </source>
</evidence>
<protein>
    <submittedName>
        <fullName evidence="5">Transcriptional regulator</fullName>
    </submittedName>
</protein>
<dbReference type="GO" id="GO:0003677">
    <property type="term" value="F:DNA binding"/>
    <property type="evidence" value="ECO:0007669"/>
    <property type="project" value="UniProtKB-KW"/>
</dbReference>
<keyword evidence="3" id="KW-0804">Transcription</keyword>
<gene>
    <name evidence="5" type="ORF">GCM10009030_37490</name>
</gene>
<evidence type="ECO:0000256" key="3">
    <source>
        <dbReference type="ARBA" id="ARBA00023163"/>
    </source>
</evidence>
<accession>A0A830GRR3</accession>
<dbReference type="InterPro" id="IPR051081">
    <property type="entry name" value="HTH_MetalResp_TranReg"/>
</dbReference>
<feature type="domain" description="HTH arsR-type" evidence="4">
    <location>
        <begin position="20"/>
        <end position="115"/>
    </location>
</feature>